<protein>
    <submittedName>
        <fullName evidence="2">Uncharacterized protein</fullName>
    </submittedName>
</protein>
<gene>
    <name evidence="2" type="ORF">GALL_401400</name>
</gene>
<evidence type="ECO:0000256" key="1">
    <source>
        <dbReference type="SAM" id="MobiDB-lite"/>
    </source>
</evidence>
<comment type="caution">
    <text evidence="2">The sequence shown here is derived from an EMBL/GenBank/DDBJ whole genome shotgun (WGS) entry which is preliminary data.</text>
</comment>
<proteinExistence type="predicted"/>
<dbReference type="EMBL" id="MLJW01001457">
    <property type="protein sequence ID" value="OIQ78154.1"/>
    <property type="molecule type" value="Genomic_DNA"/>
</dbReference>
<evidence type="ECO:0000313" key="2">
    <source>
        <dbReference type="EMBL" id="OIQ78154.1"/>
    </source>
</evidence>
<sequence>MAGQEELGGLRNRELQVHAPAVAQHHQKEAQAPPGGAHPDAAEFTPVNLGGFTWSEVQLEKRLLVARTDAVHVVFDDGAPALVRIPANVTADSGNVTGIAVNVTEGRYCAF</sequence>
<name>A0A1J5Q4E5_9ZZZZ</name>
<accession>A0A1J5Q4E5</accession>
<organism evidence="2">
    <name type="scientific">mine drainage metagenome</name>
    <dbReference type="NCBI Taxonomy" id="410659"/>
    <lineage>
        <taxon>unclassified sequences</taxon>
        <taxon>metagenomes</taxon>
        <taxon>ecological metagenomes</taxon>
    </lineage>
</organism>
<reference evidence="2" key="1">
    <citation type="submission" date="2016-10" db="EMBL/GenBank/DDBJ databases">
        <title>Sequence of Gallionella enrichment culture.</title>
        <authorList>
            <person name="Poehlein A."/>
            <person name="Muehling M."/>
            <person name="Daniel R."/>
        </authorList>
    </citation>
    <scope>NUCLEOTIDE SEQUENCE</scope>
</reference>
<feature type="region of interest" description="Disordered" evidence="1">
    <location>
        <begin position="1"/>
        <end position="44"/>
    </location>
</feature>
<dbReference type="AlphaFoldDB" id="A0A1J5Q4E5"/>